<evidence type="ECO:0000256" key="11">
    <source>
        <dbReference type="ARBA" id="ARBA00022840"/>
    </source>
</evidence>
<feature type="binding site" evidence="13">
    <location>
        <position position="40"/>
    </location>
    <ligand>
        <name>substrate</name>
    </ligand>
</feature>
<protein>
    <recommendedName>
        <fullName evidence="6 13">Phosphoglycerate kinase</fullName>
        <ecNumber evidence="5 13">2.7.2.3</ecNumber>
    </recommendedName>
</protein>
<comment type="subunit">
    <text evidence="4 13">Monomer.</text>
</comment>
<feature type="binding site" evidence="13 15">
    <location>
        <position position="303"/>
    </location>
    <ligand>
        <name>ATP</name>
        <dbReference type="ChEBI" id="CHEBI:30616"/>
    </ligand>
</feature>
<dbReference type="GO" id="GO:0043531">
    <property type="term" value="F:ADP binding"/>
    <property type="evidence" value="ECO:0007669"/>
    <property type="project" value="TreeGrafter"/>
</dbReference>
<dbReference type="AlphaFoldDB" id="A0A4Q4ZH64"/>
<dbReference type="UniPathway" id="UPA00109">
    <property type="reaction ID" value="UER00185"/>
</dbReference>
<dbReference type="Pfam" id="PF00162">
    <property type="entry name" value="PGK"/>
    <property type="match status" value="1"/>
</dbReference>
<evidence type="ECO:0000256" key="16">
    <source>
        <dbReference type="RuleBase" id="RU000532"/>
    </source>
</evidence>
<evidence type="ECO:0000256" key="8">
    <source>
        <dbReference type="ARBA" id="ARBA00022679"/>
    </source>
</evidence>
<keyword evidence="18" id="KW-1185">Reference proteome</keyword>
<evidence type="ECO:0000256" key="1">
    <source>
        <dbReference type="ARBA" id="ARBA00000642"/>
    </source>
</evidence>
<dbReference type="EC" id="2.7.2.3" evidence="5 13"/>
<evidence type="ECO:0000256" key="13">
    <source>
        <dbReference type="HAMAP-Rule" id="MF_00145"/>
    </source>
</evidence>
<evidence type="ECO:0000256" key="10">
    <source>
        <dbReference type="ARBA" id="ARBA00022777"/>
    </source>
</evidence>
<keyword evidence="12 13" id="KW-0324">Glycolysis</keyword>
<dbReference type="InterPro" id="IPR036043">
    <property type="entry name" value="Phosphoglycerate_kinase_sf"/>
</dbReference>
<dbReference type="InterPro" id="IPR001576">
    <property type="entry name" value="Phosphoglycerate_kinase"/>
</dbReference>
<comment type="catalytic activity">
    <reaction evidence="1 13 16">
        <text>(2R)-3-phosphoglycerate + ATP = (2R)-3-phospho-glyceroyl phosphate + ADP</text>
        <dbReference type="Rhea" id="RHEA:14801"/>
        <dbReference type="ChEBI" id="CHEBI:30616"/>
        <dbReference type="ChEBI" id="CHEBI:57604"/>
        <dbReference type="ChEBI" id="CHEBI:58272"/>
        <dbReference type="ChEBI" id="CHEBI:456216"/>
        <dbReference type="EC" id="2.7.2.3"/>
    </reaction>
</comment>
<organism evidence="17 18">
    <name type="scientific">Nocardioides guangzhouensis</name>
    <dbReference type="NCBI Taxonomy" id="2497878"/>
    <lineage>
        <taxon>Bacteria</taxon>
        <taxon>Bacillati</taxon>
        <taxon>Actinomycetota</taxon>
        <taxon>Actinomycetes</taxon>
        <taxon>Propionibacteriales</taxon>
        <taxon>Nocardioidaceae</taxon>
        <taxon>Nocardioides</taxon>
    </lineage>
</organism>
<reference evidence="17 18" key="1">
    <citation type="submission" date="2019-01" db="EMBL/GenBank/DDBJ databases">
        <title>Nocardioides guangzhouensis sp. nov., an actinobacterium isolated from soil.</title>
        <authorList>
            <person name="Fu Y."/>
            <person name="Cai Y."/>
            <person name="Lin Z."/>
            <person name="Chen P."/>
        </authorList>
    </citation>
    <scope>NUCLEOTIDE SEQUENCE [LARGE SCALE GENOMIC DNA]</scope>
    <source>
        <strain evidence="17 18">130</strain>
    </source>
</reference>
<evidence type="ECO:0000256" key="5">
    <source>
        <dbReference type="ARBA" id="ARBA00013061"/>
    </source>
</evidence>
<dbReference type="Gene3D" id="3.40.50.1260">
    <property type="entry name" value="Phosphoglycerate kinase, N-terminal domain"/>
    <property type="match status" value="2"/>
</dbReference>
<evidence type="ECO:0000256" key="14">
    <source>
        <dbReference type="PIRSR" id="PIRSR000724-1"/>
    </source>
</evidence>
<evidence type="ECO:0000256" key="15">
    <source>
        <dbReference type="PIRSR" id="PIRSR000724-2"/>
    </source>
</evidence>
<gene>
    <name evidence="13" type="primary">pgk</name>
    <name evidence="17" type="ORF">EKO23_05815</name>
</gene>
<dbReference type="HAMAP" id="MF_00145">
    <property type="entry name" value="Phosphoglyc_kinase"/>
    <property type="match status" value="1"/>
</dbReference>
<sequence length="404" mass="41744">MAQLDTLAAALGGSLQGKRILVRSDLNVPLDGTTITDDGRIRASVPTIRALADAGARVVVTAHLGRPKGSPDPAYSLEPVAARLGELLGTPVAFATDTVGESAKETVGNLPDGHVALLENIRFNAGETSKDDAERGAFADQLASLADGFVSDGFGVVHRKQASVYDVAQRLPHAMGQLVATEIDVLRRLTVDPERPYVVVLGGSKVSDKLGVIDNLLGKADKLLIGGGMVFTFLKAQGHEVGTSLLEEDQLDTCRDYLARAQESGVEIVLPTDIVVDTAFPSGDRAPEPRVVPASGIPEDSLGLDIGPESGAAFAAALAGARTVFWNGPMGVFETAAFADGTRAVAEALTKVDGLSVVGGGDSAAAVRQLGFDEAAFGHISTGGGASLEYLEGKELPGITVLED</sequence>
<dbReference type="GO" id="GO:0004618">
    <property type="term" value="F:phosphoglycerate kinase activity"/>
    <property type="evidence" value="ECO:0007669"/>
    <property type="project" value="UniProtKB-UniRule"/>
</dbReference>
<dbReference type="GO" id="GO:0005524">
    <property type="term" value="F:ATP binding"/>
    <property type="evidence" value="ECO:0007669"/>
    <property type="project" value="UniProtKB-KW"/>
</dbReference>
<feature type="binding site" evidence="13 15">
    <location>
        <begin position="360"/>
        <end position="363"/>
    </location>
    <ligand>
        <name>ATP</name>
        <dbReference type="ChEBI" id="CHEBI:30616"/>
    </ligand>
</feature>
<feature type="binding site" evidence="13 14">
    <location>
        <begin position="63"/>
        <end position="66"/>
    </location>
    <ligand>
        <name>substrate</name>
    </ligand>
</feature>
<keyword evidence="11 13" id="KW-0067">ATP-binding</keyword>
<keyword evidence="10 13" id="KW-0418">Kinase</keyword>
<evidence type="ECO:0000256" key="2">
    <source>
        <dbReference type="ARBA" id="ARBA00004838"/>
    </source>
</evidence>
<comment type="pathway">
    <text evidence="2 13">Carbohydrate degradation; glycolysis; pyruvate from D-glyceraldehyde 3-phosphate: step 2/5.</text>
</comment>
<dbReference type="OrthoDB" id="9808460at2"/>
<dbReference type="EMBL" id="SDKM01000006">
    <property type="protein sequence ID" value="RYP87550.1"/>
    <property type="molecule type" value="Genomic_DNA"/>
</dbReference>
<dbReference type="GO" id="GO:0005829">
    <property type="term" value="C:cytosol"/>
    <property type="evidence" value="ECO:0007669"/>
    <property type="project" value="TreeGrafter"/>
</dbReference>
<name>A0A4Q4ZH64_9ACTN</name>
<feature type="binding site" evidence="13">
    <location>
        <position position="159"/>
    </location>
    <ligand>
        <name>substrate</name>
    </ligand>
</feature>
<feature type="binding site" evidence="14">
    <location>
        <position position="40"/>
    </location>
    <ligand>
        <name>(2R)-3-phosphoglycerate</name>
        <dbReference type="ChEBI" id="CHEBI:58272"/>
    </ligand>
</feature>
<evidence type="ECO:0000256" key="7">
    <source>
        <dbReference type="ARBA" id="ARBA00022490"/>
    </source>
</evidence>
<dbReference type="PANTHER" id="PTHR11406">
    <property type="entry name" value="PHOSPHOGLYCERATE KINASE"/>
    <property type="match status" value="1"/>
</dbReference>
<dbReference type="GO" id="GO:0006096">
    <property type="term" value="P:glycolytic process"/>
    <property type="evidence" value="ECO:0007669"/>
    <property type="project" value="UniProtKB-UniRule"/>
</dbReference>
<feature type="binding site" evidence="14">
    <location>
        <position position="122"/>
    </location>
    <ligand>
        <name>(2R)-3-phosphoglycerate</name>
        <dbReference type="ChEBI" id="CHEBI:58272"/>
    </ligand>
</feature>
<dbReference type="PANTHER" id="PTHR11406:SF23">
    <property type="entry name" value="PHOSPHOGLYCERATE KINASE 1, CHLOROPLASTIC-RELATED"/>
    <property type="match status" value="1"/>
</dbReference>
<proteinExistence type="inferred from homology"/>
<keyword evidence="7 13" id="KW-0963">Cytoplasm</keyword>
<comment type="similarity">
    <text evidence="3 13 16">Belongs to the phosphoglycerate kinase family.</text>
</comment>
<evidence type="ECO:0000256" key="6">
    <source>
        <dbReference type="ARBA" id="ARBA00016471"/>
    </source>
</evidence>
<dbReference type="GO" id="GO:0006094">
    <property type="term" value="P:gluconeogenesis"/>
    <property type="evidence" value="ECO:0007669"/>
    <property type="project" value="TreeGrafter"/>
</dbReference>
<comment type="caution">
    <text evidence="17">The sequence shown here is derived from an EMBL/GenBank/DDBJ whole genome shotgun (WGS) entry which is preliminary data.</text>
</comment>
<evidence type="ECO:0000256" key="12">
    <source>
        <dbReference type="ARBA" id="ARBA00023152"/>
    </source>
</evidence>
<feature type="binding site" evidence="13 14">
    <location>
        <begin position="25"/>
        <end position="27"/>
    </location>
    <ligand>
        <name>substrate</name>
    </ligand>
</feature>
<comment type="subcellular location">
    <subcellularLocation>
        <location evidence="13">Cytoplasm</location>
    </subcellularLocation>
</comment>
<evidence type="ECO:0000256" key="4">
    <source>
        <dbReference type="ARBA" id="ARBA00011245"/>
    </source>
</evidence>
<feature type="binding site" evidence="13 15">
    <location>
        <position position="209"/>
    </location>
    <ligand>
        <name>ATP</name>
        <dbReference type="ChEBI" id="CHEBI:30616"/>
    </ligand>
</feature>
<dbReference type="FunFam" id="3.40.50.1260:FF:000006">
    <property type="entry name" value="Phosphoglycerate kinase"/>
    <property type="match status" value="1"/>
</dbReference>
<dbReference type="RefSeq" id="WP_134715023.1">
    <property type="nucleotide sequence ID" value="NZ_SDKM01000006.1"/>
</dbReference>
<evidence type="ECO:0000313" key="17">
    <source>
        <dbReference type="EMBL" id="RYP87550.1"/>
    </source>
</evidence>
<accession>A0A4Q4ZH64</accession>
<evidence type="ECO:0000313" key="18">
    <source>
        <dbReference type="Proteomes" id="UP000295198"/>
    </source>
</evidence>
<dbReference type="SUPFAM" id="SSF53748">
    <property type="entry name" value="Phosphoglycerate kinase"/>
    <property type="match status" value="1"/>
</dbReference>
<evidence type="ECO:0000256" key="9">
    <source>
        <dbReference type="ARBA" id="ARBA00022741"/>
    </source>
</evidence>
<feature type="binding site" evidence="14">
    <location>
        <position position="159"/>
    </location>
    <ligand>
        <name>(2R)-3-phosphoglycerate</name>
        <dbReference type="ChEBI" id="CHEBI:58272"/>
    </ligand>
</feature>
<evidence type="ECO:0000256" key="3">
    <source>
        <dbReference type="ARBA" id="ARBA00008982"/>
    </source>
</evidence>
<feature type="binding site" evidence="13 15">
    <location>
        <position position="334"/>
    </location>
    <ligand>
        <name>ATP</name>
        <dbReference type="ChEBI" id="CHEBI:30616"/>
    </ligand>
</feature>
<dbReference type="Proteomes" id="UP000295198">
    <property type="component" value="Unassembled WGS sequence"/>
</dbReference>
<dbReference type="PIRSF" id="PIRSF000724">
    <property type="entry name" value="Pgk"/>
    <property type="match status" value="1"/>
</dbReference>
<keyword evidence="8 13" id="KW-0808">Transferase</keyword>
<dbReference type="FunFam" id="3.40.50.1260:FF:000031">
    <property type="entry name" value="Phosphoglycerate kinase 1"/>
    <property type="match status" value="1"/>
</dbReference>
<keyword evidence="9 13" id="KW-0547">Nucleotide-binding</keyword>
<feature type="binding site" evidence="13">
    <location>
        <position position="122"/>
    </location>
    <ligand>
        <name>substrate</name>
    </ligand>
</feature>
<dbReference type="InterPro" id="IPR015824">
    <property type="entry name" value="Phosphoglycerate_kinase_N"/>
</dbReference>
<dbReference type="PRINTS" id="PR00477">
    <property type="entry name" value="PHGLYCKINASE"/>
</dbReference>